<dbReference type="InterPro" id="IPR036165">
    <property type="entry name" value="YefM-like_sf"/>
</dbReference>
<comment type="caution">
    <text evidence="3">The sequence shown here is derived from an EMBL/GenBank/DDBJ whole genome shotgun (WGS) entry which is preliminary data.</text>
</comment>
<sequence length="69" mass="8061">MYQVTVDYAKKNLDELCDRATKESEGVGIVRENRSYILIAQEEWESLMETAMIMQPPNILQQIEIARQE</sequence>
<name>A0ABR8CH12_9CYAN</name>
<evidence type="ECO:0000313" key="4">
    <source>
        <dbReference type="Proteomes" id="UP000618445"/>
    </source>
</evidence>
<dbReference type="Pfam" id="PF02604">
    <property type="entry name" value="PhdYeFM_antitox"/>
    <property type="match status" value="1"/>
</dbReference>
<dbReference type="EMBL" id="JACJQY010000037">
    <property type="protein sequence ID" value="MBD2318884.1"/>
    <property type="molecule type" value="Genomic_DNA"/>
</dbReference>
<proteinExistence type="inferred from homology"/>
<gene>
    <name evidence="3" type="ORF">H6G05_18775</name>
</gene>
<keyword evidence="4" id="KW-1185">Reference proteome</keyword>
<protein>
    <recommendedName>
        <fullName evidence="2">Antitoxin</fullName>
    </recommendedName>
</protein>
<dbReference type="InterPro" id="IPR006442">
    <property type="entry name" value="Antitoxin_Phd/YefM"/>
</dbReference>
<comment type="similarity">
    <text evidence="1 2">Belongs to the phD/YefM antitoxin family.</text>
</comment>
<accession>A0ABR8CH12</accession>
<dbReference type="Gene3D" id="3.40.1620.10">
    <property type="entry name" value="YefM-like domain"/>
    <property type="match status" value="1"/>
</dbReference>
<dbReference type="SUPFAM" id="SSF143120">
    <property type="entry name" value="YefM-like"/>
    <property type="match status" value="1"/>
</dbReference>
<evidence type="ECO:0000256" key="1">
    <source>
        <dbReference type="ARBA" id="ARBA00009981"/>
    </source>
</evidence>
<organism evidence="3 4">
    <name type="scientific">Phormidium tenue FACHB-1050</name>
    <dbReference type="NCBI Taxonomy" id="2692857"/>
    <lineage>
        <taxon>Bacteria</taxon>
        <taxon>Bacillati</taxon>
        <taxon>Cyanobacteriota</taxon>
        <taxon>Cyanophyceae</taxon>
        <taxon>Oscillatoriophycideae</taxon>
        <taxon>Oscillatoriales</taxon>
        <taxon>Oscillatoriaceae</taxon>
        <taxon>Phormidium</taxon>
    </lineage>
</organism>
<evidence type="ECO:0000256" key="2">
    <source>
        <dbReference type="RuleBase" id="RU362080"/>
    </source>
</evidence>
<evidence type="ECO:0000313" key="3">
    <source>
        <dbReference type="EMBL" id="MBD2318884.1"/>
    </source>
</evidence>
<comment type="function">
    <text evidence="2">Antitoxin component of a type II toxin-antitoxin (TA) system.</text>
</comment>
<reference evidence="3 4" key="1">
    <citation type="journal article" date="2020" name="ISME J.">
        <title>Comparative genomics reveals insights into cyanobacterial evolution and habitat adaptation.</title>
        <authorList>
            <person name="Chen M.Y."/>
            <person name="Teng W.K."/>
            <person name="Zhao L."/>
            <person name="Hu C.X."/>
            <person name="Zhou Y.K."/>
            <person name="Han B.P."/>
            <person name="Song L.R."/>
            <person name="Shu W.S."/>
        </authorList>
    </citation>
    <scope>NUCLEOTIDE SEQUENCE [LARGE SCALE GENOMIC DNA]</scope>
    <source>
        <strain evidence="3 4">FACHB-1050</strain>
    </source>
</reference>
<dbReference type="Proteomes" id="UP000618445">
    <property type="component" value="Unassembled WGS sequence"/>
</dbReference>
<dbReference type="RefSeq" id="WP_190580287.1">
    <property type="nucleotide sequence ID" value="NZ_CAWPQU010000031.1"/>
</dbReference>